<evidence type="ECO:0000259" key="1">
    <source>
        <dbReference type="Pfam" id="PF21056"/>
    </source>
</evidence>
<gene>
    <name evidence="2" type="ORF">PHMEG_00031625</name>
</gene>
<sequence>MSGSKPEAQVPPTGVWETTPLSEGWHEDWPAAYEGAQKIYFAAVSDAQTITIETRQMRRWFNAFPEVMLVDATHNTNDSRYKLFSFMIHDVSGHGQYVQHSLMENESAECLTVATSVFKLWNTSWDQIRLIVIDEDMGEISSLEEHFPIAKKYIRSEMANGEYGGPGNFALRFLRLRYLLKYIP</sequence>
<dbReference type="Proteomes" id="UP000198211">
    <property type="component" value="Unassembled WGS sequence"/>
</dbReference>
<dbReference type="Pfam" id="PF21056">
    <property type="entry name" value="ZSWIM1-3_RNaseH-like"/>
    <property type="match status" value="1"/>
</dbReference>
<dbReference type="AlphaFoldDB" id="A0A225UWD8"/>
<dbReference type="InterPro" id="IPR052579">
    <property type="entry name" value="Zinc_finger_SWIM"/>
</dbReference>
<dbReference type="OrthoDB" id="89029at2759"/>
<dbReference type="EMBL" id="NBNE01010092">
    <property type="protein sequence ID" value="OWY97765.1"/>
    <property type="molecule type" value="Genomic_DNA"/>
</dbReference>
<proteinExistence type="predicted"/>
<feature type="domain" description="ZSWIM1/3 RNaseH-like" evidence="1">
    <location>
        <begin position="45"/>
        <end position="151"/>
    </location>
</feature>
<evidence type="ECO:0000313" key="3">
    <source>
        <dbReference type="Proteomes" id="UP000198211"/>
    </source>
</evidence>
<dbReference type="PANTHER" id="PTHR31569:SF4">
    <property type="entry name" value="SWIM-TYPE DOMAIN-CONTAINING PROTEIN"/>
    <property type="match status" value="1"/>
</dbReference>
<dbReference type="PANTHER" id="PTHR31569">
    <property type="entry name" value="SWIM-TYPE DOMAIN-CONTAINING PROTEIN"/>
    <property type="match status" value="1"/>
</dbReference>
<organism evidence="2 3">
    <name type="scientific">Phytophthora megakarya</name>
    <dbReference type="NCBI Taxonomy" id="4795"/>
    <lineage>
        <taxon>Eukaryota</taxon>
        <taxon>Sar</taxon>
        <taxon>Stramenopiles</taxon>
        <taxon>Oomycota</taxon>
        <taxon>Peronosporomycetes</taxon>
        <taxon>Peronosporales</taxon>
        <taxon>Peronosporaceae</taxon>
        <taxon>Phytophthora</taxon>
    </lineage>
</organism>
<comment type="caution">
    <text evidence="2">The sequence shown here is derived from an EMBL/GenBank/DDBJ whole genome shotgun (WGS) entry which is preliminary data.</text>
</comment>
<dbReference type="InterPro" id="IPR048324">
    <property type="entry name" value="ZSWIM1-3_RNaseH-like"/>
</dbReference>
<evidence type="ECO:0000313" key="2">
    <source>
        <dbReference type="EMBL" id="OWY97765.1"/>
    </source>
</evidence>
<name>A0A225UWD8_9STRA</name>
<dbReference type="STRING" id="4795.A0A225UWD8"/>
<keyword evidence="3" id="KW-1185">Reference proteome</keyword>
<protein>
    <recommendedName>
        <fullName evidence="1">ZSWIM1/3 RNaseH-like domain-containing protein</fullName>
    </recommendedName>
</protein>
<accession>A0A225UWD8</accession>
<reference evidence="3" key="1">
    <citation type="submission" date="2017-03" db="EMBL/GenBank/DDBJ databases">
        <title>Phytopthora megakarya and P. palmivora, two closely related causual agents of cacao black pod achieved similar genome size and gene model numbers by different mechanisms.</title>
        <authorList>
            <person name="Ali S."/>
            <person name="Shao J."/>
            <person name="Larry D.J."/>
            <person name="Kronmiller B."/>
            <person name="Shen D."/>
            <person name="Strem M.D."/>
            <person name="Melnick R.L."/>
            <person name="Guiltinan M.J."/>
            <person name="Tyler B.M."/>
            <person name="Meinhardt L.W."/>
            <person name="Bailey B.A."/>
        </authorList>
    </citation>
    <scope>NUCLEOTIDE SEQUENCE [LARGE SCALE GENOMIC DNA]</scope>
    <source>
        <strain evidence="3">zdho120</strain>
    </source>
</reference>